<gene>
    <name evidence="3" type="ORF">FM105_13960</name>
</gene>
<proteinExistence type="predicted"/>
<feature type="region of interest" description="Disordered" evidence="1">
    <location>
        <begin position="71"/>
        <end position="124"/>
    </location>
</feature>
<dbReference type="AlphaFoldDB" id="A0A1X6XPC8"/>
<dbReference type="Proteomes" id="UP000196581">
    <property type="component" value="Unassembled WGS sequence"/>
</dbReference>
<keyword evidence="2" id="KW-1133">Transmembrane helix</keyword>
<evidence type="ECO:0000256" key="2">
    <source>
        <dbReference type="SAM" id="Phobius"/>
    </source>
</evidence>
<keyword evidence="4" id="KW-1185">Reference proteome</keyword>
<keyword evidence="2" id="KW-0812">Transmembrane</keyword>
<feature type="compositionally biased region" description="Low complexity" evidence="1">
    <location>
        <begin position="96"/>
        <end position="116"/>
    </location>
</feature>
<dbReference type="RefSeq" id="WP_087009176.1">
    <property type="nucleotide sequence ID" value="NZ_FWFF01000020.1"/>
</dbReference>
<keyword evidence="2" id="KW-0472">Membrane</keyword>
<sequence>MRYIVAIAAAVLVLLLLSATTGFGDWPRPWGPLSRGAVGGAIAIGVLIIWEQLYPREDSLTEEEKERIALEDAQGVGAISTVSGDSGSPVEDEPAPAEAGSGAADDAAPAADGTAPSDDEDPRA</sequence>
<organism evidence="3 4">
    <name type="scientific">Brevibacterium yomogidense</name>
    <dbReference type="NCBI Taxonomy" id="946573"/>
    <lineage>
        <taxon>Bacteria</taxon>
        <taxon>Bacillati</taxon>
        <taxon>Actinomycetota</taxon>
        <taxon>Actinomycetes</taxon>
        <taxon>Micrococcales</taxon>
        <taxon>Brevibacteriaceae</taxon>
        <taxon>Brevibacterium</taxon>
    </lineage>
</organism>
<name>A0A1X6XPC8_9MICO</name>
<dbReference type="EMBL" id="FWFF01000020">
    <property type="protein sequence ID" value="SLN00986.1"/>
    <property type="molecule type" value="Genomic_DNA"/>
</dbReference>
<evidence type="ECO:0000256" key="1">
    <source>
        <dbReference type="SAM" id="MobiDB-lite"/>
    </source>
</evidence>
<protein>
    <submittedName>
        <fullName evidence="3">Uncharacterized protein</fullName>
    </submittedName>
</protein>
<feature type="transmembrane region" description="Helical" evidence="2">
    <location>
        <begin position="32"/>
        <end position="50"/>
    </location>
</feature>
<accession>A0A1X6XPC8</accession>
<reference evidence="4" key="1">
    <citation type="submission" date="2017-02" db="EMBL/GenBank/DDBJ databases">
        <authorList>
            <person name="Dridi B."/>
        </authorList>
    </citation>
    <scope>NUCLEOTIDE SEQUENCE [LARGE SCALE GENOMIC DNA]</scope>
    <source>
        <strain evidence="4">B Co 03.10</strain>
    </source>
</reference>
<evidence type="ECO:0000313" key="3">
    <source>
        <dbReference type="EMBL" id="SLN00986.1"/>
    </source>
</evidence>
<evidence type="ECO:0000313" key="4">
    <source>
        <dbReference type="Proteomes" id="UP000196581"/>
    </source>
</evidence>